<comment type="caution">
    <text evidence="2">The sequence shown here is derived from an EMBL/GenBank/DDBJ whole genome shotgun (WGS) entry which is preliminary data.</text>
</comment>
<keyword evidence="3" id="KW-1185">Reference proteome</keyword>
<dbReference type="PROSITE" id="PS50097">
    <property type="entry name" value="BTB"/>
    <property type="match status" value="1"/>
</dbReference>
<gene>
    <name evidence="2" type="ORF">C1645_765873</name>
</gene>
<evidence type="ECO:0000313" key="2">
    <source>
        <dbReference type="EMBL" id="RIA92147.1"/>
    </source>
</evidence>
<sequence>MATVRRTSTIPMYNTTSIMPPEPVPIVDQNKVTMCFQYTFSGIFNNNKSIFSPPFSTHVNNFWQLKFTPMCSEYPDYCSLALFWVRNPEEQKSGGLSNERLHITKACLFVKDKSGQLVEKKSVSIRSFRNRWPGQGWGNFVQRAFLSERVTFGVEFETIPIEQDEITLIPNEGYPDILKVAWEEQLEFPTGSDVQFNISGHTLYASSIVLSNRSEYFKNMFQGDWCEVSKSIDSGSSTTEVIEEVTPEDILFSHDLKPILPISSPKDSSTTSPPPKTFIKYKVDVSDCDLEIFKYMLIFLYTDQTPFTDINGRDQLNFAIEMFSIADKYLIGDLRHRAMQIIWESLTDDKAAEVLFTVAINWPDLKECVLDYVVSRFGFIRKTDTFKKIKSNQSNYPGAGEVFAELLLKLVPDS</sequence>
<dbReference type="STRING" id="658196.A0A397T7D1"/>
<proteinExistence type="predicted"/>
<dbReference type="OrthoDB" id="6359816at2759"/>
<dbReference type="SUPFAM" id="SSF54695">
    <property type="entry name" value="POZ domain"/>
    <property type="match status" value="1"/>
</dbReference>
<dbReference type="InterPro" id="IPR008974">
    <property type="entry name" value="TRAF-like"/>
</dbReference>
<evidence type="ECO:0000259" key="1">
    <source>
        <dbReference type="PROSITE" id="PS50097"/>
    </source>
</evidence>
<accession>A0A397T7D1</accession>
<feature type="domain" description="BTB" evidence="1">
    <location>
        <begin position="192"/>
        <end position="309"/>
    </location>
</feature>
<reference evidence="2 3" key="1">
    <citation type="submission" date="2018-06" db="EMBL/GenBank/DDBJ databases">
        <title>Comparative genomics reveals the genomic features of Rhizophagus irregularis, R. cerebriforme, R. diaphanum and Gigaspora rosea, and their symbiotic lifestyle signature.</title>
        <authorList>
            <person name="Morin E."/>
            <person name="San Clemente H."/>
            <person name="Chen E.C.H."/>
            <person name="De La Providencia I."/>
            <person name="Hainaut M."/>
            <person name="Kuo A."/>
            <person name="Kohler A."/>
            <person name="Murat C."/>
            <person name="Tang N."/>
            <person name="Roy S."/>
            <person name="Loubradou J."/>
            <person name="Henrissat B."/>
            <person name="Grigoriev I.V."/>
            <person name="Corradi N."/>
            <person name="Roux C."/>
            <person name="Martin F.M."/>
        </authorList>
    </citation>
    <scope>NUCLEOTIDE SEQUENCE [LARGE SCALE GENOMIC DNA]</scope>
    <source>
        <strain evidence="2 3">DAOM 227022</strain>
    </source>
</reference>
<dbReference type="InterPro" id="IPR000210">
    <property type="entry name" value="BTB/POZ_dom"/>
</dbReference>
<evidence type="ECO:0000313" key="3">
    <source>
        <dbReference type="Proteomes" id="UP000265703"/>
    </source>
</evidence>
<dbReference type="Gene3D" id="2.60.210.10">
    <property type="entry name" value="Apoptosis, Tumor Necrosis Factor Receptor Associated Protein 2, Chain A"/>
    <property type="match status" value="1"/>
</dbReference>
<dbReference type="SUPFAM" id="SSF49599">
    <property type="entry name" value="TRAF domain-like"/>
    <property type="match status" value="1"/>
</dbReference>
<organism evidence="2 3">
    <name type="scientific">Glomus cerebriforme</name>
    <dbReference type="NCBI Taxonomy" id="658196"/>
    <lineage>
        <taxon>Eukaryota</taxon>
        <taxon>Fungi</taxon>
        <taxon>Fungi incertae sedis</taxon>
        <taxon>Mucoromycota</taxon>
        <taxon>Glomeromycotina</taxon>
        <taxon>Glomeromycetes</taxon>
        <taxon>Glomerales</taxon>
        <taxon>Glomeraceae</taxon>
        <taxon>Glomus</taxon>
    </lineage>
</organism>
<dbReference type="SMART" id="SM00225">
    <property type="entry name" value="BTB"/>
    <property type="match status" value="1"/>
</dbReference>
<dbReference type="CDD" id="cd18186">
    <property type="entry name" value="BTB_POZ_ZBTB_KLHL-like"/>
    <property type="match status" value="1"/>
</dbReference>
<protein>
    <recommendedName>
        <fullName evidence="1">BTB domain-containing protein</fullName>
    </recommendedName>
</protein>
<dbReference type="Pfam" id="PF00651">
    <property type="entry name" value="BTB"/>
    <property type="match status" value="1"/>
</dbReference>
<dbReference type="EMBL" id="QKYT01000134">
    <property type="protein sequence ID" value="RIA92147.1"/>
    <property type="molecule type" value="Genomic_DNA"/>
</dbReference>
<dbReference type="Proteomes" id="UP000265703">
    <property type="component" value="Unassembled WGS sequence"/>
</dbReference>
<name>A0A397T7D1_9GLOM</name>
<dbReference type="PANTHER" id="PTHR24413">
    <property type="entry name" value="SPECKLE-TYPE POZ PROTEIN"/>
    <property type="match status" value="1"/>
</dbReference>
<dbReference type="AlphaFoldDB" id="A0A397T7D1"/>
<dbReference type="Gene3D" id="3.30.710.10">
    <property type="entry name" value="Potassium Channel Kv1.1, Chain A"/>
    <property type="match status" value="1"/>
</dbReference>
<dbReference type="InterPro" id="IPR011333">
    <property type="entry name" value="SKP1/BTB/POZ_sf"/>
</dbReference>